<dbReference type="InterPro" id="IPR041698">
    <property type="entry name" value="Methyltransf_25"/>
</dbReference>
<dbReference type="Gene3D" id="3.40.50.150">
    <property type="entry name" value="Vaccinia Virus protein VP39"/>
    <property type="match status" value="1"/>
</dbReference>
<organism evidence="2">
    <name type="scientific">freshwater metagenome</name>
    <dbReference type="NCBI Taxonomy" id="449393"/>
    <lineage>
        <taxon>unclassified sequences</taxon>
        <taxon>metagenomes</taxon>
        <taxon>ecological metagenomes</taxon>
    </lineage>
</organism>
<reference evidence="2" key="1">
    <citation type="submission" date="2020-05" db="EMBL/GenBank/DDBJ databases">
        <authorList>
            <person name="Chiriac C."/>
            <person name="Salcher M."/>
            <person name="Ghai R."/>
            <person name="Kavagutti S V."/>
        </authorList>
    </citation>
    <scope>NUCLEOTIDE SEQUENCE</scope>
</reference>
<evidence type="ECO:0000313" key="2">
    <source>
        <dbReference type="EMBL" id="CAB4959211.1"/>
    </source>
</evidence>
<evidence type="ECO:0000259" key="1">
    <source>
        <dbReference type="Pfam" id="PF13649"/>
    </source>
</evidence>
<accession>A0A6J7KUI7</accession>
<sequence>MSDRQQHWQQVYDSRDVSEVSWFQDEPSVSLRLVESVADPSCTVVDVGGGASLLVDALVVRGFTDLTVVDVSQRALDIVRARLDSHGIRVTMVESDIVEWDPSRTFDVWHDRAAFHFLTDNDSRARYVDLVARSVVPGGSLIVATFATDGPTHCSGLEVARYSAAELTAQFAAHFTLVADEREEHCTPSGALQMFTWVVLRRDSHGPTRPAGKVRLARAITLRGGGVDVPPAELLGCLVRVA</sequence>
<proteinExistence type="predicted"/>
<dbReference type="EMBL" id="CAFBNF010000264">
    <property type="protein sequence ID" value="CAB4959211.1"/>
    <property type="molecule type" value="Genomic_DNA"/>
</dbReference>
<dbReference type="CDD" id="cd02440">
    <property type="entry name" value="AdoMet_MTases"/>
    <property type="match status" value="1"/>
</dbReference>
<dbReference type="PANTHER" id="PTHR12843:SF5">
    <property type="entry name" value="EEF1A LYSINE METHYLTRANSFERASE 2"/>
    <property type="match status" value="1"/>
</dbReference>
<name>A0A6J7KUI7_9ZZZZ</name>
<dbReference type="Pfam" id="PF13649">
    <property type="entry name" value="Methyltransf_25"/>
    <property type="match status" value="1"/>
</dbReference>
<gene>
    <name evidence="2" type="ORF">UFOPK3773_01884</name>
</gene>
<dbReference type="InterPro" id="IPR029063">
    <property type="entry name" value="SAM-dependent_MTases_sf"/>
</dbReference>
<feature type="domain" description="Methyltransferase" evidence="1">
    <location>
        <begin position="44"/>
        <end position="139"/>
    </location>
</feature>
<protein>
    <submittedName>
        <fullName evidence="2">Unannotated protein</fullName>
    </submittedName>
</protein>
<dbReference type="SUPFAM" id="SSF53335">
    <property type="entry name" value="S-adenosyl-L-methionine-dependent methyltransferases"/>
    <property type="match status" value="1"/>
</dbReference>
<dbReference type="AlphaFoldDB" id="A0A6J7KUI7"/>
<dbReference type="PANTHER" id="PTHR12843">
    <property type="entry name" value="PROTEIN-LYSINE N-METHYLTRANSFERASE METTL10"/>
    <property type="match status" value="1"/>
</dbReference>